<protein>
    <recommendedName>
        <fullName evidence="7">Transmembrane protein</fullName>
    </recommendedName>
</protein>
<gene>
    <name evidence="5" type="ORF">PPRIM_AZ9-3.1.T0820113</name>
</gene>
<feature type="compositionally biased region" description="Polar residues" evidence="3">
    <location>
        <begin position="2409"/>
        <end position="2418"/>
    </location>
</feature>
<proteinExistence type="predicted"/>
<dbReference type="PANTHER" id="PTHR15431">
    <property type="entry name" value="FGFR1 ONCOGENE PARTNER/LISH DOMAIN-CONTAINING PROTEIN"/>
    <property type="match status" value="1"/>
</dbReference>
<dbReference type="PANTHER" id="PTHR15431:SF4">
    <property type="entry name" value="PROTEIN TONNEAU 1B"/>
    <property type="match status" value="1"/>
</dbReference>
<evidence type="ECO:0000256" key="2">
    <source>
        <dbReference type="ARBA" id="ARBA00023212"/>
    </source>
</evidence>
<keyword evidence="4" id="KW-0812">Transmembrane</keyword>
<dbReference type="EMBL" id="CAJJDM010000085">
    <property type="protein sequence ID" value="CAD8088852.1"/>
    <property type="molecule type" value="Genomic_DNA"/>
</dbReference>
<keyword evidence="4" id="KW-1133">Transmembrane helix</keyword>
<keyword evidence="1" id="KW-0963">Cytoplasm</keyword>
<keyword evidence="2" id="KW-0206">Cytoskeleton</keyword>
<evidence type="ECO:0000256" key="4">
    <source>
        <dbReference type="SAM" id="Phobius"/>
    </source>
</evidence>
<reference evidence="5" key="1">
    <citation type="submission" date="2021-01" db="EMBL/GenBank/DDBJ databases">
        <authorList>
            <consortium name="Genoscope - CEA"/>
            <person name="William W."/>
        </authorList>
    </citation>
    <scope>NUCLEOTIDE SEQUENCE</scope>
</reference>
<feature type="transmembrane region" description="Helical" evidence="4">
    <location>
        <begin position="2059"/>
        <end position="2078"/>
    </location>
</feature>
<evidence type="ECO:0000313" key="5">
    <source>
        <dbReference type="EMBL" id="CAD8088852.1"/>
    </source>
</evidence>
<keyword evidence="4" id="KW-0472">Membrane</keyword>
<comment type="caution">
    <text evidence="5">The sequence shown here is derived from an EMBL/GenBank/DDBJ whole genome shotgun (WGS) entry which is preliminary data.</text>
</comment>
<dbReference type="Proteomes" id="UP000688137">
    <property type="component" value="Unassembled WGS sequence"/>
</dbReference>
<evidence type="ECO:0000313" key="6">
    <source>
        <dbReference type="Proteomes" id="UP000688137"/>
    </source>
</evidence>
<feature type="compositionally biased region" description="Basic and acidic residues" evidence="3">
    <location>
        <begin position="2398"/>
        <end position="2407"/>
    </location>
</feature>
<feature type="transmembrane region" description="Helical" evidence="4">
    <location>
        <begin position="2325"/>
        <end position="2343"/>
    </location>
</feature>
<evidence type="ECO:0000256" key="1">
    <source>
        <dbReference type="ARBA" id="ARBA00022490"/>
    </source>
</evidence>
<keyword evidence="6" id="KW-1185">Reference proteome</keyword>
<accession>A0A8S1N9R1</accession>
<evidence type="ECO:0000256" key="3">
    <source>
        <dbReference type="SAM" id="MobiDB-lite"/>
    </source>
</evidence>
<feature type="region of interest" description="Disordered" evidence="3">
    <location>
        <begin position="2392"/>
        <end position="2418"/>
    </location>
</feature>
<organism evidence="5 6">
    <name type="scientific">Paramecium primaurelia</name>
    <dbReference type="NCBI Taxonomy" id="5886"/>
    <lineage>
        <taxon>Eukaryota</taxon>
        <taxon>Sar</taxon>
        <taxon>Alveolata</taxon>
        <taxon>Ciliophora</taxon>
        <taxon>Intramacronucleata</taxon>
        <taxon>Oligohymenophorea</taxon>
        <taxon>Peniculida</taxon>
        <taxon>Parameciidae</taxon>
        <taxon>Paramecium</taxon>
    </lineage>
</organism>
<feature type="transmembrane region" description="Helical" evidence="4">
    <location>
        <begin position="2196"/>
        <end position="2219"/>
    </location>
</feature>
<evidence type="ECO:0008006" key="7">
    <source>
        <dbReference type="Google" id="ProtNLM"/>
    </source>
</evidence>
<name>A0A8S1N9R1_PARPR</name>
<sequence>MQPNVYMNEIRKEKEWLTNQRQAIHQKKEQNKLPNGEFEFKPPKTIEDQLEELQQQCLMGLYDKKLSIKGYKGTFKLEHWKMIELRQRGNSSIQQVRFIDTKLEKENLMILPLWFSWVKTQNLVIEFQHNELDDQCVEEFIFQIFERNINLQKMFLISNPGVYKGFLLRKLKHYLVKKYENNMDFYYLLLKNKAKLSFAIIKIQRNWQVQKIREERELAMKKIDQTYYFSFNLSNCFTQINWKGFEHLIRCTYSFDNLEQISSLDISDNYLGTQSSFNNACQNLATAKGLVTLKLRNQPLFHNTTAIQQLIGDRYDRLRINHLDISDNSDIFEKAFQLLADDIFLECKTINLNNSLTENNSTLYKLSILIQAFERQNNKFEIQEKLQKSSLGKYKYKSKLQSLDLSKVENFNRYDQIEALLKTVVFSEFSNVRTHTLQNLDVGRTEIYCKALNQFQSDFIQKKSKIPKYKDFKLNLKHIIFTDSEQEYTMKIDILKQFFLDYLFTKKKSLLQIESFKFIKSFTKKNRKEAFKLAAAYILEVVHKSPNLEFTINDLKFFSAQLELDLQTFKCLLLIPNIKLRVFKYFKDSMKGEGNIYLNELEGFLLSQPEWFVHSLQILKLDTITGISFDVSKLIKLVIYCPKLQLKEFHFYKIKLTKSSLAARELELHIQNSIDPNRIIGLRSLKFGDFQEAGEEEFFKYIVFSKIIRLKELILKNIDFNQLIQNLQSNIIPKNINTLEELQSLEFEDINIQSKELWNQLSKIFIFQNKKLITLTYNSINIDINFNLGMTQSTVQYISQAKSKQKNEDFLLPITELKFIDCNLNSDFLSFFFPIAQIEKLEIIKCKNVQQSMLKIRENYIDEINQFALKLFTLKDCEFTDINIFEWMVNYLILNLDRQQLETLNLINCNLNDDMIIIICKQLQQITSKIQQFKRIFSLRQINFSQNNKIKELQWINLFNTILNQNQTMQYELAAQDSLRKDDVNILINENLLFVDQTLLNLKQKLYYNHKIFKPNFPKQLKKLEIDLQLINQFKNQNNEQNFQQQEFKRSLYQRIITGFIIYPESQLKKLKLSNVDLDLFMLCCNNSIEFSQKYLELSLTSTQKQQFINIQQIHIHQVTTQSRISIEQFYKLFLFNHQVNLRKLSIHGFKEQFLQIFLNLSDSRTNYVLEKVSFENCEDKLNESQTQKFIEQLIVGKVFPIKEITIPKGVIFDQIKQFDLNQANDCKIEKIKLSIEDKGRNHISTIYKIFSLLFCQMSKLQFLEITTQNSDSIFQHIYDVCKADKLILKSLIINGSLGVDIDFFNFISKSVETLTLLKIEKVIYLKQNDTNNLLQQIYKNPIQGSILDLNYIEHEDTYFLYYNLIFNEMFGFTNLVLRNPQSFANLQLSYSIYKIKYLKLDMGINYNSNIELDNDALTLISSKMIYSEDSILEELVLMNCDLRVPAIKAIVSPAQKLRDRINYSSRQKSFYMSIKRICILFSFHIGEEGMDILFNNLIYFEYVNIERIELQAIELDDKIITDMIKHATEWLHFQRRNQRQFGKIFPIRYLDIGKNELFQDKAIWQKFLRTFVFTDKTPYLEILNLHMMALNDSIATHIAYNAQKFLNSKGKKYQFPLKRLNFSKNNFLTEIGWENIFNNFIFHPKVNLIELNLTSAQIDTDEKLNKILLSAQRRAQLSKNKKLPLHTFLCYDVILKDQIAQYISPKPIQYKPPDDLPVKIDYKGCRLGIFDEIPIHLGDQVEILNQLIYNRNELIIPSRLDFCECFKFSKFHLNFIEHYLKIINHLLGINQNSIELTLNLATLNSFSNLFRYTTEKPAKPFPYFMLFQKEAYIFLSKSSNKIKNINLIKAESQCLEELNQFDVLQIWENIKYYKCNIDQILMEYTLNDDLVEKMLQKGYTERDFISLCRLIPPSNVRIQGTLSIQAIKGLYSILYDIYYFQYSVIDYKFDNFLNIGIGYGLRETAYKKVEGSTWSNFYRMIQYNFYNIFVKPTQKYVFDDQVIKLNQYLSKQKFNLLLLAFTNFLFFGAAIVAPFFLIEFTTKENEQQCQVTKGYQQYYCYAAFAFISALIEGYLYFSICDIIPEYITQMEHAQQFNESEIIINQYKQSNISLESNRANLTDDKLANSQFKDRYKKKIEKSYKSFLSKINRVGKSKFVTQINRIIQFSMSQLFKFDLFGDVTFILVLQNCNYIELFYLTCIITGFTQGINFIYFLYLITKGLFQSNKSIQQLSSQFINEFYSIGFLGRNSALSNLLDSIAPYNVSVIPNNKLTRAILPNQAGKSMSNLVKGYFFQFIFEDLPQIVIQTYFTVNQAWKQEGDLEFLTYLRIAISLLTVVTSFIRFMSIRPTILVQDDFDKLSERKKFNYKNIRKDLLENEKKQLQIYSEFSSHPNNEQNERNLDETHPLNFQQSYQIP</sequence>
<dbReference type="OMA" id="FENCEDK"/>
<feature type="transmembrane region" description="Helical" evidence="4">
    <location>
        <begin position="2017"/>
        <end position="2039"/>
    </location>
</feature>